<feature type="compositionally biased region" description="Low complexity" evidence="4">
    <location>
        <begin position="425"/>
        <end position="447"/>
    </location>
</feature>
<dbReference type="Gene3D" id="1.10.8.10">
    <property type="entry name" value="DNA helicase RuvA subunit, C-terminal domain"/>
    <property type="match status" value="1"/>
</dbReference>
<dbReference type="GO" id="GO:0031982">
    <property type="term" value="C:vesicle"/>
    <property type="evidence" value="ECO:0007669"/>
    <property type="project" value="TreeGrafter"/>
</dbReference>
<feature type="compositionally biased region" description="Polar residues" evidence="4">
    <location>
        <begin position="9"/>
        <end position="22"/>
    </location>
</feature>
<dbReference type="SMART" id="SM00165">
    <property type="entry name" value="UBA"/>
    <property type="match status" value="1"/>
</dbReference>
<evidence type="ECO:0000259" key="5">
    <source>
        <dbReference type="PROSITE" id="PS50030"/>
    </source>
</evidence>
<dbReference type="FunFam" id="1.10.287.110:FF:000002">
    <property type="entry name" value="putative tyrosine-protein phosphatase auxilin isoform X2"/>
    <property type="match status" value="1"/>
</dbReference>
<dbReference type="InterPro" id="IPR036869">
    <property type="entry name" value="J_dom_sf"/>
</dbReference>
<dbReference type="Pfam" id="PF00627">
    <property type="entry name" value="UBA"/>
    <property type="match status" value="1"/>
</dbReference>
<feature type="compositionally biased region" description="Basic and acidic residues" evidence="4">
    <location>
        <begin position="337"/>
        <end position="377"/>
    </location>
</feature>
<protein>
    <recommendedName>
        <fullName evidence="5">UBA domain-containing protein</fullName>
    </recommendedName>
</protein>
<dbReference type="InterPro" id="IPR015940">
    <property type="entry name" value="UBA"/>
</dbReference>
<feature type="compositionally biased region" description="Polar residues" evidence="4">
    <location>
        <begin position="194"/>
        <end position="204"/>
    </location>
</feature>
<dbReference type="SUPFAM" id="SSF48452">
    <property type="entry name" value="TPR-like"/>
    <property type="match status" value="1"/>
</dbReference>
<feature type="region of interest" description="Disordered" evidence="4">
    <location>
        <begin position="186"/>
        <end position="208"/>
    </location>
</feature>
<evidence type="ECO:0000256" key="4">
    <source>
        <dbReference type="SAM" id="MobiDB-lite"/>
    </source>
</evidence>
<keyword evidence="2 3" id="KW-0802">TPR repeat</keyword>
<dbReference type="PROSITE" id="PS50030">
    <property type="entry name" value="UBA"/>
    <property type="match status" value="1"/>
</dbReference>
<dbReference type="InterPro" id="IPR011990">
    <property type="entry name" value="TPR-like_helical_dom_sf"/>
</dbReference>
<dbReference type="GO" id="GO:0030276">
    <property type="term" value="F:clathrin binding"/>
    <property type="evidence" value="ECO:0007669"/>
    <property type="project" value="TreeGrafter"/>
</dbReference>
<evidence type="ECO:0000256" key="1">
    <source>
        <dbReference type="ARBA" id="ARBA00022737"/>
    </source>
</evidence>
<feature type="domain" description="UBA" evidence="5">
    <location>
        <begin position="206"/>
        <end position="251"/>
    </location>
</feature>
<dbReference type="SMART" id="SM00028">
    <property type="entry name" value="TPR"/>
    <property type="match status" value="3"/>
</dbReference>
<dbReference type="GO" id="GO:0005737">
    <property type="term" value="C:cytoplasm"/>
    <property type="evidence" value="ECO:0007669"/>
    <property type="project" value="TreeGrafter"/>
</dbReference>
<proteinExistence type="predicted"/>
<feature type="compositionally biased region" description="Polar residues" evidence="4">
    <location>
        <begin position="408"/>
        <end position="424"/>
    </location>
</feature>
<evidence type="ECO:0000313" key="6">
    <source>
        <dbReference type="EMBL" id="ODQ66220.1"/>
    </source>
</evidence>
<feature type="region of interest" description="Disordered" evidence="4">
    <location>
        <begin position="118"/>
        <end position="152"/>
    </location>
</feature>
<evidence type="ECO:0000256" key="3">
    <source>
        <dbReference type="PROSITE-ProRule" id="PRU00339"/>
    </source>
</evidence>
<keyword evidence="1" id="KW-0677">Repeat</keyword>
<dbReference type="CDD" id="cd14270">
    <property type="entry name" value="UBA"/>
    <property type="match status" value="1"/>
</dbReference>
<dbReference type="GO" id="GO:0072318">
    <property type="term" value="P:clathrin coat disassembly"/>
    <property type="evidence" value="ECO:0007669"/>
    <property type="project" value="TreeGrafter"/>
</dbReference>
<gene>
    <name evidence="6" type="ORF">NADFUDRAFT_64813</name>
</gene>
<feature type="compositionally biased region" description="Low complexity" evidence="4">
    <location>
        <begin position="393"/>
        <end position="403"/>
    </location>
</feature>
<dbReference type="Gene3D" id="1.10.287.110">
    <property type="entry name" value="DnaJ domain"/>
    <property type="match status" value="1"/>
</dbReference>
<feature type="repeat" description="TPR" evidence="3">
    <location>
        <begin position="527"/>
        <end position="560"/>
    </location>
</feature>
<dbReference type="SUPFAM" id="SSF46565">
    <property type="entry name" value="Chaperone J-domain"/>
    <property type="match status" value="1"/>
</dbReference>
<name>A0A1E3PLQ2_9ASCO</name>
<dbReference type="InterPro" id="IPR009060">
    <property type="entry name" value="UBA-like_sf"/>
</dbReference>
<dbReference type="EMBL" id="KV454408">
    <property type="protein sequence ID" value="ODQ66220.1"/>
    <property type="molecule type" value="Genomic_DNA"/>
</dbReference>
<dbReference type="PANTHER" id="PTHR23172">
    <property type="entry name" value="AUXILIN/CYCLIN G-ASSOCIATED KINASE-RELATED"/>
    <property type="match status" value="1"/>
</dbReference>
<sequence>MDNFAGLSWGNSSGNSPQTSTYSANSSKNGSHQSSSRSTPVPDSFAELVSFGPKNESKKFDSMARMTLQERQIYLLSTKAEEKKVANNQWGDFDLLMSSGSGSTSNSAVVSSVNDINIANSDKPEEEDPFAIFNQPPPKKEPPLVSSSSVAAPTKKLSHGASLLEGFDDISDAESEVESDYRREDLNHPMASNHGHSSHISPSKNDLDNSKDKAIAELVDMGFTAEQAVDALNQTRDGTDIQQAIEYMMSQAHKNSGNHIITNGDSYLDNEFAPRWKSGSPNAKQPDITKLASQFQKQFISKANVFWDMGKKNLVKAIDTYQEKSRTNDDGTPAWMKKQDNAVREEVRQRLAQERIEHGDERKRPPLEERLAHRKSENLSSVKSSNREPEPKSISSQIPSSASGFVKSLSQPNQRTTTKQNNSQNNLDLISSNRSSSGLGTSSNNGLFDSPVTPAEFLTPAQAFKAKVKQEEEIPIYISPSKRRLPAPPRSQTPSRSSMLQTPSPPTKTMTAARHPVSISPEALKMATKSREAGNDAFKLGDFDEALNHYTKALSYIPNKHLLRTLILSNRAMCNLKVGDSKSAIADAEQGIMIIGTGMGVGENVESGKSLKDIWFKLFSRKAEALEHLEKFKEALSTWNILIHNGFSNKLTLDGKRRCVNAVNRETETLSSKTSDSLPSIPRASSPISNTSFSNARPSAASIAAVNKIREQSAEAEKVDEERFLLVDLVDARLNQWKGGKEDNLRALLGSLHNILWKEAGWKQVSMADLILPKKVKVNYMKAVSKTHPDKVSNSTSTEQKMIAQGVFVALNKAWDDFKASNNIS</sequence>
<dbReference type="PANTHER" id="PTHR23172:SF19">
    <property type="entry name" value="J DOMAIN-CONTAINING PROTEIN"/>
    <property type="match status" value="1"/>
</dbReference>
<dbReference type="InterPro" id="IPR013105">
    <property type="entry name" value="TPR_2"/>
</dbReference>
<dbReference type="AlphaFoldDB" id="A0A1E3PLQ2"/>
<dbReference type="GO" id="GO:0072583">
    <property type="term" value="P:clathrin-dependent endocytosis"/>
    <property type="evidence" value="ECO:0007669"/>
    <property type="project" value="TreeGrafter"/>
</dbReference>
<reference evidence="6 7" key="1">
    <citation type="journal article" date="2016" name="Proc. Natl. Acad. Sci. U.S.A.">
        <title>Comparative genomics of biotechnologically important yeasts.</title>
        <authorList>
            <person name="Riley R."/>
            <person name="Haridas S."/>
            <person name="Wolfe K.H."/>
            <person name="Lopes M.R."/>
            <person name="Hittinger C.T."/>
            <person name="Goeker M."/>
            <person name="Salamov A.A."/>
            <person name="Wisecaver J.H."/>
            <person name="Long T.M."/>
            <person name="Calvey C.H."/>
            <person name="Aerts A.L."/>
            <person name="Barry K.W."/>
            <person name="Choi C."/>
            <person name="Clum A."/>
            <person name="Coughlan A.Y."/>
            <person name="Deshpande S."/>
            <person name="Douglass A.P."/>
            <person name="Hanson S.J."/>
            <person name="Klenk H.-P."/>
            <person name="LaButti K.M."/>
            <person name="Lapidus A."/>
            <person name="Lindquist E.A."/>
            <person name="Lipzen A.M."/>
            <person name="Meier-Kolthoff J.P."/>
            <person name="Ohm R.A."/>
            <person name="Otillar R.P."/>
            <person name="Pangilinan J.L."/>
            <person name="Peng Y."/>
            <person name="Rokas A."/>
            <person name="Rosa C.A."/>
            <person name="Scheuner C."/>
            <person name="Sibirny A.A."/>
            <person name="Slot J.C."/>
            <person name="Stielow J.B."/>
            <person name="Sun H."/>
            <person name="Kurtzman C.P."/>
            <person name="Blackwell M."/>
            <person name="Grigoriev I.V."/>
            <person name="Jeffries T.W."/>
        </authorList>
    </citation>
    <scope>NUCLEOTIDE SEQUENCE [LARGE SCALE GENOMIC DNA]</scope>
    <source>
        <strain evidence="6 7">DSM 6958</strain>
    </source>
</reference>
<keyword evidence="7" id="KW-1185">Reference proteome</keyword>
<dbReference type="Gene3D" id="1.25.40.10">
    <property type="entry name" value="Tetratricopeptide repeat domain"/>
    <property type="match status" value="1"/>
</dbReference>
<accession>A0A1E3PLQ2</accession>
<dbReference type="Proteomes" id="UP000095009">
    <property type="component" value="Unassembled WGS sequence"/>
</dbReference>
<dbReference type="PROSITE" id="PS50005">
    <property type="entry name" value="TPR"/>
    <property type="match status" value="1"/>
</dbReference>
<feature type="region of interest" description="Disordered" evidence="4">
    <location>
        <begin position="479"/>
        <end position="514"/>
    </location>
</feature>
<dbReference type="InterPro" id="IPR019734">
    <property type="entry name" value="TPR_rpt"/>
</dbReference>
<feature type="compositionally biased region" description="Polar residues" evidence="4">
    <location>
        <begin position="492"/>
        <end position="510"/>
    </location>
</feature>
<dbReference type="STRING" id="857566.A0A1E3PLQ2"/>
<evidence type="ECO:0000313" key="7">
    <source>
        <dbReference type="Proteomes" id="UP000095009"/>
    </source>
</evidence>
<feature type="region of interest" description="Disordered" evidence="4">
    <location>
        <begin position="323"/>
        <end position="447"/>
    </location>
</feature>
<dbReference type="OrthoDB" id="1717591at2759"/>
<feature type="region of interest" description="Disordered" evidence="4">
    <location>
        <begin position="1"/>
        <end position="48"/>
    </location>
</feature>
<dbReference type="Pfam" id="PF07719">
    <property type="entry name" value="TPR_2"/>
    <property type="match status" value="1"/>
</dbReference>
<organism evidence="6 7">
    <name type="scientific">Nadsonia fulvescens var. elongata DSM 6958</name>
    <dbReference type="NCBI Taxonomy" id="857566"/>
    <lineage>
        <taxon>Eukaryota</taxon>
        <taxon>Fungi</taxon>
        <taxon>Dikarya</taxon>
        <taxon>Ascomycota</taxon>
        <taxon>Saccharomycotina</taxon>
        <taxon>Dipodascomycetes</taxon>
        <taxon>Dipodascales</taxon>
        <taxon>Dipodascales incertae sedis</taxon>
        <taxon>Nadsonia</taxon>
    </lineage>
</organism>
<feature type="compositionally biased region" description="Low complexity" evidence="4">
    <location>
        <begin position="23"/>
        <end position="38"/>
    </location>
</feature>
<evidence type="ECO:0000256" key="2">
    <source>
        <dbReference type="ARBA" id="ARBA00022803"/>
    </source>
</evidence>
<dbReference type="SUPFAM" id="SSF46934">
    <property type="entry name" value="UBA-like"/>
    <property type="match status" value="1"/>
</dbReference>